<keyword evidence="3" id="KW-0677">Repeat</keyword>
<dbReference type="GO" id="GO:0005634">
    <property type="term" value="C:nucleus"/>
    <property type="evidence" value="ECO:0007669"/>
    <property type="project" value="UniProtKB-SubCell"/>
</dbReference>
<dbReference type="Pfam" id="PF00096">
    <property type="entry name" value="zf-C2H2"/>
    <property type="match status" value="3"/>
</dbReference>
<evidence type="ECO:0000256" key="1">
    <source>
        <dbReference type="ARBA" id="ARBA00004123"/>
    </source>
</evidence>
<dbReference type="InterPro" id="IPR036236">
    <property type="entry name" value="Znf_C2H2_sf"/>
</dbReference>
<evidence type="ECO:0000256" key="6">
    <source>
        <dbReference type="ARBA" id="ARBA00023242"/>
    </source>
</evidence>
<dbReference type="Proteomes" id="UP000659654">
    <property type="component" value="Unassembled WGS sequence"/>
</dbReference>
<dbReference type="FunFam" id="3.30.160.60:FF:000031">
    <property type="entry name" value="GLI family zinc finger 3"/>
    <property type="match status" value="1"/>
</dbReference>
<dbReference type="GO" id="GO:0007224">
    <property type="term" value="P:smoothened signaling pathway"/>
    <property type="evidence" value="ECO:0007669"/>
    <property type="project" value="TreeGrafter"/>
</dbReference>
<dbReference type="Pfam" id="PF23561">
    <property type="entry name" value="zf-C2H2_15"/>
    <property type="match status" value="1"/>
</dbReference>
<evidence type="ECO:0000313" key="12">
    <source>
        <dbReference type="WBParaSite" id="BXY_1106000.1"/>
    </source>
</evidence>
<protein>
    <submittedName>
        <fullName evidence="9">(pine wood nematode) hypothetical protein</fullName>
    </submittedName>
</protein>
<dbReference type="EMBL" id="CAJFDI010000006">
    <property type="protein sequence ID" value="CAD5234715.1"/>
    <property type="molecule type" value="Genomic_DNA"/>
</dbReference>
<dbReference type="PANTHER" id="PTHR45718">
    <property type="entry name" value="TRANSCRIPTIONAL ACTIVATOR CUBITUS INTERRUPTUS"/>
    <property type="match status" value="1"/>
</dbReference>
<dbReference type="InterPro" id="IPR013087">
    <property type="entry name" value="Znf_C2H2_type"/>
</dbReference>
<keyword evidence="11" id="KW-1185">Reference proteome</keyword>
<comment type="subcellular location">
    <subcellularLocation>
        <location evidence="1">Nucleus</location>
    </subcellularLocation>
</comment>
<feature type="domain" description="C2H2-type" evidence="8">
    <location>
        <begin position="234"/>
        <end position="261"/>
    </location>
</feature>
<dbReference type="InterPro" id="IPR056436">
    <property type="entry name" value="Znf-C2H2_ZIC1-5/GLI1-3-like"/>
</dbReference>
<dbReference type="PROSITE" id="PS00028">
    <property type="entry name" value="ZINC_FINGER_C2H2_1"/>
    <property type="match status" value="3"/>
</dbReference>
<evidence type="ECO:0000256" key="5">
    <source>
        <dbReference type="ARBA" id="ARBA00022833"/>
    </source>
</evidence>
<dbReference type="GO" id="GO:0140297">
    <property type="term" value="F:DNA-binding transcription factor binding"/>
    <property type="evidence" value="ECO:0007669"/>
    <property type="project" value="UniProtKB-ARBA"/>
</dbReference>
<dbReference type="FunFam" id="3.30.160.60:FF:002169">
    <property type="entry name" value="Zgc:174573"/>
    <property type="match status" value="1"/>
</dbReference>
<dbReference type="PROSITE" id="PS50157">
    <property type="entry name" value="ZINC_FINGER_C2H2_2"/>
    <property type="match status" value="4"/>
</dbReference>
<dbReference type="AlphaFoldDB" id="A0A1I7SDF5"/>
<feature type="domain" description="C2H2-type" evidence="8">
    <location>
        <begin position="178"/>
        <end position="205"/>
    </location>
</feature>
<keyword evidence="4 7" id="KW-0863">Zinc-finger</keyword>
<reference evidence="12" key="1">
    <citation type="submission" date="2016-11" db="UniProtKB">
        <authorList>
            <consortium name="WormBaseParasite"/>
        </authorList>
    </citation>
    <scope>IDENTIFICATION</scope>
</reference>
<evidence type="ECO:0000256" key="2">
    <source>
        <dbReference type="ARBA" id="ARBA00022723"/>
    </source>
</evidence>
<dbReference type="FunFam" id="3.30.160.60:FF:001837">
    <property type="entry name" value="Zgc:110821"/>
    <property type="match status" value="1"/>
</dbReference>
<dbReference type="GO" id="GO:0008270">
    <property type="term" value="F:zinc ion binding"/>
    <property type="evidence" value="ECO:0007669"/>
    <property type="project" value="UniProtKB-KW"/>
</dbReference>
<evidence type="ECO:0000259" key="8">
    <source>
        <dbReference type="PROSITE" id="PS50157"/>
    </source>
</evidence>
<organism evidence="10 12">
    <name type="scientific">Bursaphelenchus xylophilus</name>
    <name type="common">Pinewood nematode worm</name>
    <name type="synonym">Aphelenchoides xylophilus</name>
    <dbReference type="NCBI Taxonomy" id="6326"/>
    <lineage>
        <taxon>Eukaryota</taxon>
        <taxon>Metazoa</taxon>
        <taxon>Ecdysozoa</taxon>
        <taxon>Nematoda</taxon>
        <taxon>Chromadorea</taxon>
        <taxon>Rhabditida</taxon>
        <taxon>Tylenchina</taxon>
        <taxon>Tylenchomorpha</taxon>
        <taxon>Aphelenchoidea</taxon>
        <taxon>Aphelenchoididae</taxon>
        <taxon>Bursaphelenchus</taxon>
    </lineage>
</organism>
<dbReference type="Proteomes" id="UP000582659">
    <property type="component" value="Unassembled WGS sequence"/>
</dbReference>
<feature type="domain" description="C2H2-type" evidence="8">
    <location>
        <begin position="206"/>
        <end position="233"/>
    </location>
</feature>
<evidence type="ECO:0000313" key="10">
    <source>
        <dbReference type="Proteomes" id="UP000095284"/>
    </source>
</evidence>
<keyword evidence="2" id="KW-0479">Metal-binding</keyword>
<dbReference type="SMR" id="A0A1I7SDF5"/>
<evidence type="ECO:0000256" key="3">
    <source>
        <dbReference type="ARBA" id="ARBA00022737"/>
    </source>
</evidence>
<reference evidence="9" key="2">
    <citation type="submission" date="2020-09" db="EMBL/GenBank/DDBJ databases">
        <authorList>
            <person name="Kikuchi T."/>
        </authorList>
    </citation>
    <scope>NUCLEOTIDE SEQUENCE</scope>
    <source>
        <strain evidence="9">Ka4C1</strain>
    </source>
</reference>
<keyword evidence="5" id="KW-0862">Zinc</keyword>
<feature type="domain" description="C2H2-type" evidence="8">
    <location>
        <begin position="262"/>
        <end position="285"/>
    </location>
</feature>
<dbReference type="SMART" id="SM00355">
    <property type="entry name" value="ZnF_C2H2"/>
    <property type="match status" value="5"/>
</dbReference>
<keyword evidence="6" id="KW-0539">Nucleus</keyword>
<name>A0A1I7SDF5_BURXY</name>
<dbReference type="SUPFAM" id="SSF57667">
    <property type="entry name" value="beta-beta-alpha zinc fingers"/>
    <property type="match status" value="2"/>
</dbReference>
<dbReference type="GO" id="GO:0000978">
    <property type="term" value="F:RNA polymerase II cis-regulatory region sequence-specific DNA binding"/>
    <property type="evidence" value="ECO:0007669"/>
    <property type="project" value="TreeGrafter"/>
</dbReference>
<dbReference type="WBParaSite" id="BXY_1106000.1">
    <property type="protein sequence ID" value="BXY_1106000.1"/>
    <property type="gene ID" value="BXY_1106000"/>
</dbReference>
<gene>
    <name evidence="9" type="ORF">BXYJ_LOCUS14806</name>
</gene>
<dbReference type="PANTHER" id="PTHR45718:SF6">
    <property type="entry name" value="ZINC FINGER PROTEIN GLI2"/>
    <property type="match status" value="1"/>
</dbReference>
<dbReference type="OrthoDB" id="5968217at2759"/>
<evidence type="ECO:0000256" key="7">
    <source>
        <dbReference type="PROSITE-ProRule" id="PRU00042"/>
    </source>
</evidence>
<evidence type="ECO:0000313" key="9">
    <source>
        <dbReference type="EMBL" id="CAD5234715.1"/>
    </source>
</evidence>
<dbReference type="Gene3D" id="3.30.160.60">
    <property type="entry name" value="Classic Zinc Finger"/>
    <property type="match status" value="4"/>
</dbReference>
<evidence type="ECO:0000256" key="4">
    <source>
        <dbReference type="ARBA" id="ARBA00022771"/>
    </source>
</evidence>
<proteinExistence type="predicted"/>
<sequence length="366" mass="41793">MKVTSSLPSLPAHSGLNMFTVEASPMLNYNPPNVPAPSSFPYQLNYDHWKGQPIVPTTSNEYVGGAGDQYIPYTLPYQPFRSFYPPFENVAENQERLFQDTTQITSNVYGALTAPGCYQPVDEKPIIKKKHLGPHTCQWRTGTGMCGQQYNDLKQFVDHLANDHVGAMDGTRHVCLWTDCPRSLKEFKAKYKLINHIRVHTGERPFYCSHCDKHFARSENLKIHERIHTGEKPFKCDQCQKKFANSSDRKKHMHVHSKNKPYYCGQCSKKYTHPSSLRKHHKQAHPDVPLQPLTHYKEESDASSDSGNASALTPTLIDATVYQPVCKESDIISNQLAFLDPAMTFHQDNMLPYMPHAFDQNYYTAR</sequence>
<dbReference type="EMBL" id="CAJFCV020000006">
    <property type="protein sequence ID" value="CAG9130657.1"/>
    <property type="molecule type" value="Genomic_DNA"/>
</dbReference>
<accession>A0A1I7SDF5</accession>
<dbReference type="Proteomes" id="UP000095284">
    <property type="component" value="Unplaced"/>
</dbReference>
<dbReference type="eggNOG" id="KOG1721">
    <property type="taxonomic scope" value="Eukaryota"/>
</dbReference>
<evidence type="ECO:0000313" key="11">
    <source>
        <dbReference type="Proteomes" id="UP000659654"/>
    </source>
</evidence>
<dbReference type="GO" id="GO:0000981">
    <property type="term" value="F:DNA-binding transcription factor activity, RNA polymerase II-specific"/>
    <property type="evidence" value="ECO:0007669"/>
    <property type="project" value="TreeGrafter"/>
</dbReference>
<dbReference type="InterPro" id="IPR043359">
    <property type="entry name" value="GLI-like"/>
</dbReference>